<dbReference type="Proteomes" id="UP000236919">
    <property type="component" value="Unassembled WGS sequence"/>
</dbReference>
<dbReference type="AlphaFoldDB" id="A0A2S4MCC3"/>
<organism evidence="1 2">
    <name type="scientific">Bosea psychrotolerans</name>
    <dbReference type="NCBI Taxonomy" id="1871628"/>
    <lineage>
        <taxon>Bacteria</taxon>
        <taxon>Pseudomonadati</taxon>
        <taxon>Pseudomonadota</taxon>
        <taxon>Alphaproteobacteria</taxon>
        <taxon>Hyphomicrobiales</taxon>
        <taxon>Boseaceae</taxon>
        <taxon>Bosea</taxon>
    </lineage>
</organism>
<reference evidence="1 2" key="1">
    <citation type="submission" date="2018-01" db="EMBL/GenBank/DDBJ databases">
        <title>Genomic Encyclopedia of Type Strains, Phase III (KMG-III): the genomes of soil and plant-associated and newly described type strains.</title>
        <authorList>
            <person name="Whitman W."/>
        </authorList>
    </citation>
    <scope>NUCLEOTIDE SEQUENCE [LARGE SCALE GENOMIC DNA]</scope>
    <source>
        <strain evidence="1 2">1131</strain>
    </source>
</reference>
<protein>
    <submittedName>
        <fullName evidence="1">Uncharacterized protein</fullName>
    </submittedName>
</protein>
<name>A0A2S4MCC3_9HYPH</name>
<keyword evidence="2" id="KW-1185">Reference proteome</keyword>
<dbReference type="RefSeq" id="WP_103718028.1">
    <property type="nucleotide sequence ID" value="NZ_PQFZ01000005.1"/>
</dbReference>
<gene>
    <name evidence="1" type="ORF">CYD53_10563</name>
</gene>
<comment type="caution">
    <text evidence="1">The sequence shown here is derived from an EMBL/GenBank/DDBJ whole genome shotgun (WGS) entry which is preliminary data.</text>
</comment>
<dbReference type="OrthoDB" id="7349961at2"/>
<accession>A0A2S4MCC3</accession>
<evidence type="ECO:0000313" key="1">
    <source>
        <dbReference type="EMBL" id="POR52398.1"/>
    </source>
</evidence>
<proteinExistence type="predicted"/>
<sequence>MAIADDFDPLTVPAVMPVTVRRTNEQGFPRQALLDYEQALQGWMRNNVVATNARFAEVSDSLAGVSAAVTTEANARVAADEALAEQITTVEAAVDGFTASGELYFAAKATPAGAASAFGLYLTAGSSFAGLEAMALSGGGSAIGLAANQLKFTDPGTATDVLTYSGGKFRFTGDVAIDGNLAVSGSFTADAVASGFSAIDSTAGTAALAGTVSWADLGPPITLTVTPDGGNGYPLLFIRDNATAENLTAFAGNASVRYRIMLNGSNIYEREIFNLAIPSGGTRGDGITDFYNATSAGASHTFQLQYSCAYAPGISGDLFAKIMVLMISR</sequence>
<dbReference type="EMBL" id="PQFZ01000005">
    <property type="protein sequence ID" value="POR52398.1"/>
    <property type="molecule type" value="Genomic_DNA"/>
</dbReference>
<evidence type="ECO:0000313" key="2">
    <source>
        <dbReference type="Proteomes" id="UP000236919"/>
    </source>
</evidence>